<proteinExistence type="predicted"/>
<dbReference type="InterPro" id="IPR010985">
    <property type="entry name" value="Ribbon_hlx_hlx"/>
</dbReference>
<gene>
    <name evidence="1" type="ORF">J8380_11595</name>
</gene>
<dbReference type="SUPFAM" id="SSF47598">
    <property type="entry name" value="Ribbon-helix-helix"/>
    <property type="match status" value="1"/>
</dbReference>
<dbReference type="Proteomes" id="UP000672027">
    <property type="component" value="Chromosome"/>
</dbReference>
<evidence type="ECO:0000313" key="2">
    <source>
        <dbReference type="Proteomes" id="UP000672027"/>
    </source>
</evidence>
<dbReference type="EMBL" id="CP072800">
    <property type="protein sequence ID" value="QTR48921.1"/>
    <property type="molecule type" value="Genomic_DNA"/>
</dbReference>
<dbReference type="InterPro" id="IPR013321">
    <property type="entry name" value="Arc_rbn_hlx_hlx"/>
</dbReference>
<name>A0ABX7WZR4_9GAMM</name>
<protein>
    <submittedName>
        <fullName evidence="1">Toxin-antitoxin system HicB family antitoxin</fullName>
    </submittedName>
</protein>
<evidence type="ECO:0000313" key="1">
    <source>
        <dbReference type="EMBL" id="QTR48921.1"/>
    </source>
</evidence>
<dbReference type="Gene3D" id="1.10.1220.10">
    <property type="entry name" value="Met repressor-like"/>
    <property type="match status" value="1"/>
</dbReference>
<keyword evidence="2" id="KW-1185">Reference proteome</keyword>
<sequence>MSQYALRLPDSLLKQARKTAKRDSVSMNQLFITAIAEKLAVLEAENLIFQRAARADLSAFKRILDRVADVTPMPGDEILN</sequence>
<accession>A0ABX7WZR4</accession>
<dbReference type="RefSeq" id="WP_210225791.1">
    <property type="nucleotide sequence ID" value="NZ_CP072800.1"/>
</dbReference>
<organism evidence="1 2">
    <name type="scientific">Candidatus Thiothrix anitrata</name>
    <dbReference type="NCBI Taxonomy" id="2823902"/>
    <lineage>
        <taxon>Bacteria</taxon>
        <taxon>Pseudomonadati</taxon>
        <taxon>Pseudomonadota</taxon>
        <taxon>Gammaproteobacteria</taxon>
        <taxon>Thiotrichales</taxon>
        <taxon>Thiotrichaceae</taxon>
        <taxon>Thiothrix</taxon>
    </lineage>
</organism>
<reference evidence="1 2" key="1">
    <citation type="submission" date="2021-04" db="EMBL/GenBank/DDBJ databases">
        <title>Genomics, taxonomy and metabolism of representatives of sulfur bacteria of the genus Thiothrix: Thiothrix fructosivorans QT, Thiothrix unzii A1T and three new species, Thiothrix subterranea sp. nov., Thiothrix litoralis sp. nov. and 'Candidatus Thiothrix anitrata' sp. nov.</title>
        <authorList>
            <person name="Ravin N.V."/>
            <person name="Smolyakov D."/>
            <person name="Rudenko T.S."/>
            <person name="Mardanov A.V."/>
            <person name="Beletsky A.V."/>
            <person name="Markov N.D."/>
            <person name="Fomenkov A.I."/>
            <person name="Roberts R.J."/>
            <person name="Karnachuk O.V."/>
            <person name="Novikov A."/>
            <person name="Grabovich M.Y."/>
        </authorList>
    </citation>
    <scope>NUCLEOTIDE SEQUENCE [LARGE SCALE GENOMIC DNA]</scope>
    <source>
        <strain evidence="1 2">A52</strain>
    </source>
</reference>